<dbReference type="InterPro" id="IPR009057">
    <property type="entry name" value="Homeodomain-like_sf"/>
</dbReference>
<feature type="domain" description="Integrase catalytic" evidence="1">
    <location>
        <begin position="149"/>
        <end position="331"/>
    </location>
</feature>
<keyword evidence="3" id="KW-1185">Reference proteome</keyword>
<evidence type="ECO:0000259" key="1">
    <source>
        <dbReference type="PROSITE" id="PS50994"/>
    </source>
</evidence>
<dbReference type="InterPro" id="IPR050900">
    <property type="entry name" value="Transposase_IS3/IS150/IS904"/>
</dbReference>
<name>A0ABY4AJH2_9BURK</name>
<dbReference type="Pfam" id="PF13565">
    <property type="entry name" value="HTH_32"/>
    <property type="match status" value="1"/>
</dbReference>
<reference evidence="2 3" key="1">
    <citation type="submission" date="2020-11" db="EMBL/GenBank/DDBJ databases">
        <title>Algicoccus daihaiensis sp.nov., isolated from Daihai Lake in Inner Mongolia.</title>
        <authorList>
            <person name="Kai J."/>
        </authorList>
    </citation>
    <scope>NUCLEOTIDE SEQUENCE [LARGE SCALE GENOMIC DNA]</scope>
    <source>
        <strain evidence="3">f23</strain>
    </source>
</reference>
<gene>
    <name evidence="2" type="ORF">DHf2319_00315</name>
</gene>
<evidence type="ECO:0000313" key="3">
    <source>
        <dbReference type="Proteomes" id="UP000831607"/>
    </source>
</evidence>
<dbReference type="EMBL" id="CP063982">
    <property type="protein sequence ID" value="UOD50427.1"/>
    <property type="molecule type" value="Genomic_DNA"/>
</dbReference>
<dbReference type="PANTHER" id="PTHR46889:SF4">
    <property type="entry name" value="TRANSPOSASE INSO FOR INSERTION SEQUENCE ELEMENT IS911B-RELATED"/>
    <property type="match status" value="1"/>
</dbReference>
<dbReference type="PROSITE" id="PS50994">
    <property type="entry name" value="INTEGRASE"/>
    <property type="match status" value="1"/>
</dbReference>
<dbReference type="InterPro" id="IPR001584">
    <property type="entry name" value="Integrase_cat-core"/>
</dbReference>
<dbReference type="PANTHER" id="PTHR46889">
    <property type="entry name" value="TRANSPOSASE INSF FOR INSERTION SEQUENCE IS3B-RELATED"/>
    <property type="match status" value="1"/>
</dbReference>
<proteinExistence type="predicted"/>
<accession>A0ABY4AJH2</accession>
<dbReference type="InterPro" id="IPR012337">
    <property type="entry name" value="RNaseH-like_sf"/>
</dbReference>
<dbReference type="Pfam" id="PF13683">
    <property type="entry name" value="rve_3"/>
    <property type="match status" value="1"/>
</dbReference>
<dbReference type="SUPFAM" id="SSF53098">
    <property type="entry name" value="Ribonuclease H-like"/>
    <property type="match status" value="1"/>
</dbReference>
<protein>
    <submittedName>
        <fullName evidence="2">Transposase</fullName>
    </submittedName>
</protein>
<sequence length="371" mass="42672">MLWARVLMHLTTSVNEEVLTQNQMLTLQVQELKRLLGGRLRYSVSFKMQMARLGRKLTAAALERACIAIRPNTVLGWFSKLVKQKYDHSEKRQPGRPRIRAEVEQLIVRLAIENPRWGPKRIVGMLDHLGIKVCTQTVVNVLKRHGIRPGPAPGKGRGMTWNEFIAVHKALIVATDFFTAEVLTLRGLVTYYVLFFIDLDTRIVRIAGITRNPNEMWMVRMARNLTMDDEPLFIGKKYLIHDGDTKFCEQYKRILRDAGIKCKKTLPYCPDMNAYAERWIRSIRSECLDHVILLGEGSLRRAVSQYVEHYNAERPHQGMDNQVLSAQDNRESVDQDQHQNTQAAANKDIAGLVIERKERLGGLLATYKRKQ</sequence>
<dbReference type="SUPFAM" id="SSF46689">
    <property type="entry name" value="Homeodomain-like"/>
    <property type="match status" value="1"/>
</dbReference>
<evidence type="ECO:0000313" key="2">
    <source>
        <dbReference type="EMBL" id="UOD50427.1"/>
    </source>
</evidence>
<dbReference type="InterPro" id="IPR036397">
    <property type="entry name" value="RNaseH_sf"/>
</dbReference>
<dbReference type="Proteomes" id="UP000831607">
    <property type="component" value="Chromosome"/>
</dbReference>
<dbReference type="Gene3D" id="3.30.420.10">
    <property type="entry name" value="Ribonuclease H-like superfamily/Ribonuclease H"/>
    <property type="match status" value="1"/>
</dbReference>
<organism evidence="2 3">
    <name type="scientific">Orrella daihaiensis</name>
    <dbReference type="NCBI Taxonomy" id="2782176"/>
    <lineage>
        <taxon>Bacteria</taxon>
        <taxon>Pseudomonadati</taxon>
        <taxon>Pseudomonadota</taxon>
        <taxon>Betaproteobacteria</taxon>
        <taxon>Burkholderiales</taxon>
        <taxon>Alcaligenaceae</taxon>
        <taxon>Orrella</taxon>
    </lineage>
</organism>
<dbReference type="RefSeq" id="WP_243478829.1">
    <property type="nucleotide sequence ID" value="NZ_CP063982.1"/>
</dbReference>